<evidence type="ECO:0000313" key="3">
    <source>
        <dbReference type="Proteomes" id="UP001219568"/>
    </source>
</evidence>
<dbReference type="EMBL" id="JAQJZL010000016">
    <property type="protein sequence ID" value="KAJ6023646.1"/>
    <property type="molecule type" value="Genomic_DNA"/>
</dbReference>
<dbReference type="AlphaFoldDB" id="A0AAD6I096"/>
<name>A0AAD6I096_PENCN</name>
<keyword evidence="1" id="KW-0732">Signal</keyword>
<organism evidence="2 3">
    <name type="scientific">Penicillium canescens</name>
    <dbReference type="NCBI Taxonomy" id="5083"/>
    <lineage>
        <taxon>Eukaryota</taxon>
        <taxon>Fungi</taxon>
        <taxon>Dikarya</taxon>
        <taxon>Ascomycota</taxon>
        <taxon>Pezizomycotina</taxon>
        <taxon>Eurotiomycetes</taxon>
        <taxon>Eurotiomycetidae</taxon>
        <taxon>Eurotiales</taxon>
        <taxon>Aspergillaceae</taxon>
        <taxon>Penicillium</taxon>
    </lineage>
</organism>
<gene>
    <name evidence="2" type="ORF">N7460_014041</name>
</gene>
<reference evidence="2" key="1">
    <citation type="journal article" date="2023" name="IMA Fungus">
        <title>Comparative genomic study of the Penicillium genus elucidates a diverse pangenome and 15 lateral gene transfer events.</title>
        <authorList>
            <person name="Petersen C."/>
            <person name="Sorensen T."/>
            <person name="Nielsen M.R."/>
            <person name="Sondergaard T.E."/>
            <person name="Sorensen J.L."/>
            <person name="Fitzpatrick D.A."/>
            <person name="Frisvad J.C."/>
            <person name="Nielsen K.L."/>
        </authorList>
    </citation>
    <scope>NUCLEOTIDE SEQUENCE</scope>
    <source>
        <strain evidence="2">IBT 15450</strain>
    </source>
</reference>
<protein>
    <recommendedName>
        <fullName evidence="4">Glycine zipper domain-containing protein</fullName>
    </recommendedName>
</protein>
<keyword evidence="3" id="KW-1185">Reference proteome</keyword>
<proteinExistence type="predicted"/>
<feature type="signal peptide" evidence="1">
    <location>
        <begin position="1"/>
        <end position="23"/>
    </location>
</feature>
<accession>A0AAD6I096</accession>
<dbReference type="Proteomes" id="UP001219568">
    <property type="component" value="Unassembled WGS sequence"/>
</dbReference>
<reference evidence="2" key="2">
    <citation type="submission" date="2023-01" db="EMBL/GenBank/DDBJ databases">
        <authorList>
            <person name="Petersen C."/>
        </authorList>
    </citation>
    <scope>NUCLEOTIDE SEQUENCE</scope>
    <source>
        <strain evidence="2">IBT 15450</strain>
    </source>
</reference>
<comment type="caution">
    <text evidence="2">The sequence shown here is derived from an EMBL/GenBank/DDBJ whole genome shotgun (WGS) entry which is preliminary data.</text>
</comment>
<sequence>MHAFTTTTAGALAILSLVQFCPAPPAVIGAVAGGLGGGAISGGIVAGSKDRRDLPAGVSQESMDQCIQQINSQGGPVNVYSTGDDSARADNVPPACMNLATVLLDKTAQAGGPVPVPMGSANLEYHGLSAQDKKDLQAALSG</sequence>
<feature type="chain" id="PRO_5042072503" description="Glycine zipper domain-containing protein" evidence="1">
    <location>
        <begin position="24"/>
        <end position="142"/>
    </location>
</feature>
<evidence type="ECO:0000313" key="2">
    <source>
        <dbReference type="EMBL" id="KAJ6023646.1"/>
    </source>
</evidence>
<evidence type="ECO:0008006" key="4">
    <source>
        <dbReference type="Google" id="ProtNLM"/>
    </source>
</evidence>
<evidence type="ECO:0000256" key="1">
    <source>
        <dbReference type="SAM" id="SignalP"/>
    </source>
</evidence>